<dbReference type="EMBL" id="WTFN01000076">
    <property type="protein sequence ID" value="MWK58978.1"/>
    <property type="molecule type" value="Genomic_DNA"/>
</dbReference>
<name>A0A1I0UH78_9GAMM</name>
<evidence type="ECO:0000313" key="2">
    <source>
        <dbReference type="Proteomes" id="UP000461288"/>
    </source>
</evidence>
<sequence length="87" mass="10160">MSWRDVVFSPRHRFALGVEEGGDRYYLSIPVSNGLVDYEERYAITRESFERYRRDLESALPMVRACRARTLDHLLLEPVGTQRGEPT</sequence>
<dbReference type="STRING" id="319939.SAMN05216263_112191"/>
<comment type="caution">
    <text evidence="1">The sequence shown here is derived from an EMBL/GenBank/DDBJ whole genome shotgun (WGS) entry which is preliminary data.</text>
</comment>
<organism evidence="1 2">
    <name type="scientific">Metapseudomonas otitidis</name>
    <dbReference type="NCBI Taxonomy" id="319939"/>
    <lineage>
        <taxon>Bacteria</taxon>
        <taxon>Pseudomonadati</taxon>
        <taxon>Pseudomonadota</taxon>
        <taxon>Gammaproteobacteria</taxon>
        <taxon>Pseudomonadales</taxon>
        <taxon>Pseudomonadaceae</taxon>
        <taxon>Metapseudomonas</taxon>
    </lineage>
</organism>
<dbReference type="RefSeq" id="WP_074971477.1">
    <property type="nucleotide sequence ID" value="NZ_BQIA01000031.1"/>
</dbReference>
<dbReference type="Proteomes" id="UP000461288">
    <property type="component" value="Unassembled WGS sequence"/>
</dbReference>
<gene>
    <name evidence="1" type="ORF">GO594_23590</name>
</gene>
<evidence type="ECO:0000313" key="1">
    <source>
        <dbReference type="EMBL" id="MWK58978.1"/>
    </source>
</evidence>
<dbReference type="AlphaFoldDB" id="A0A1I0UH78"/>
<proteinExistence type="predicted"/>
<reference evidence="1 2" key="1">
    <citation type="submission" date="2019-12" db="EMBL/GenBank/DDBJ databases">
        <title>Draft genome sequence of Pseudomonas otitidis recovered from a chicken carcass.</title>
        <authorList>
            <person name="Vieira T.R."/>
            <person name="Oliviera E.F.C."/>
            <person name="Silva N.M.V."/>
            <person name="Sambrano G.E."/>
            <person name="Cibulski S.P."/>
            <person name="Cardoso M.R.I."/>
        </authorList>
    </citation>
    <scope>NUCLEOTIDE SEQUENCE [LARGE SCALE GENOMIC DNA]</scope>
    <source>
        <strain evidence="1 2">25_K</strain>
    </source>
</reference>
<accession>A0A1I0UH78</accession>
<protein>
    <submittedName>
        <fullName evidence="1">Uncharacterized protein</fullName>
    </submittedName>
</protein>